<evidence type="ECO:0000259" key="1">
    <source>
        <dbReference type="Pfam" id="PF25597"/>
    </source>
</evidence>
<dbReference type="InterPro" id="IPR057670">
    <property type="entry name" value="SH3_retrovirus"/>
</dbReference>
<sequence length="60" mass="6608">GKTPYEALTGHIPGLAGLPVWGTWVWVHDTSTGKLGEHAKAAHWVGFDSQSKGHRVYWPE</sequence>
<accession>A0A165KH95</accession>
<dbReference type="EMBL" id="KV429243">
    <property type="protein sequence ID" value="KZT63132.1"/>
    <property type="molecule type" value="Genomic_DNA"/>
</dbReference>
<evidence type="ECO:0000313" key="3">
    <source>
        <dbReference type="Proteomes" id="UP000076727"/>
    </source>
</evidence>
<proteinExistence type="predicted"/>
<keyword evidence="3" id="KW-1185">Reference proteome</keyword>
<organism evidence="2 3">
    <name type="scientific">Daedalea quercina L-15889</name>
    <dbReference type="NCBI Taxonomy" id="1314783"/>
    <lineage>
        <taxon>Eukaryota</taxon>
        <taxon>Fungi</taxon>
        <taxon>Dikarya</taxon>
        <taxon>Basidiomycota</taxon>
        <taxon>Agaricomycotina</taxon>
        <taxon>Agaricomycetes</taxon>
        <taxon>Polyporales</taxon>
        <taxon>Fomitopsis</taxon>
    </lineage>
</organism>
<feature type="non-terminal residue" evidence="2">
    <location>
        <position position="60"/>
    </location>
</feature>
<protein>
    <recommendedName>
        <fullName evidence="1">Retroviral polymerase SH3-like domain-containing protein</fullName>
    </recommendedName>
</protein>
<name>A0A165KH95_9APHY</name>
<dbReference type="STRING" id="1314783.A0A165KH95"/>
<reference evidence="2 3" key="1">
    <citation type="journal article" date="2016" name="Mol. Biol. Evol.">
        <title>Comparative Genomics of Early-Diverging Mushroom-Forming Fungi Provides Insights into the Origins of Lignocellulose Decay Capabilities.</title>
        <authorList>
            <person name="Nagy L.G."/>
            <person name="Riley R."/>
            <person name="Tritt A."/>
            <person name="Adam C."/>
            <person name="Daum C."/>
            <person name="Floudas D."/>
            <person name="Sun H."/>
            <person name="Yadav J.S."/>
            <person name="Pangilinan J."/>
            <person name="Larsson K.H."/>
            <person name="Matsuura K."/>
            <person name="Barry K."/>
            <person name="Labutti K."/>
            <person name="Kuo R."/>
            <person name="Ohm R.A."/>
            <person name="Bhattacharya S.S."/>
            <person name="Shirouzu T."/>
            <person name="Yoshinaga Y."/>
            <person name="Martin F.M."/>
            <person name="Grigoriev I.V."/>
            <person name="Hibbett D.S."/>
        </authorList>
    </citation>
    <scope>NUCLEOTIDE SEQUENCE [LARGE SCALE GENOMIC DNA]</scope>
    <source>
        <strain evidence="2 3">L-15889</strain>
    </source>
</reference>
<feature type="domain" description="Retroviral polymerase SH3-like" evidence="1">
    <location>
        <begin position="24"/>
        <end position="60"/>
    </location>
</feature>
<feature type="non-terminal residue" evidence="2">
    <location>
        <position position="1"/>
    </location>
</feature>
<dbReference type="Pfam" id="PF25597">
    <property type="entry name" value="SH3_retrovirus"/>
    <property type="match status" value="1"/>
</dbReference>
<dbReference type="AlphaFoldDB" id="A0A165KH95"/>
<dbReference type="Proteomes" id="UP000076727">
    <property type="component" value="Unassembled WGS sequence"/>
</dbReference>
<gene>
    <name evidence="2" type="ORF">DAEQUDRAFT_658953</name>
</gene>
<dbReference type="OrthoDB" id="2776596at2759"/>
<evidence type="ECO:0000313" key="2">
    <source>
        <dbReference type="EMBL" id="KZT63132.1"/>
    </source>
</evidence>